<organism evidence="1 2">
    <name type="scientific">Stylonychia lemnae</name>
    <name type="common">Ciliate</name>
    <dbReference type="NCBI Taxonomy" id="5949"/>
    <lineage>
        <taxon>Eukaryota</taxon>
        <taxon>Sar</taxon>
        <taxon>Alveolata</taxon>
        <taxon>Ciliophora</taxon>
        <taxon>Intramacronucleata</taxon>
        <taxon>Spirotrichea</taxon>
        <taxon>Stichotrichia</taxon>
        <taxon>Sporadotrichida</taxon>
        <taxon>Oxytrichidae</taxon>
        <taxon>Stylonychinae</taxon>
        <taxon>Stylonychia</taxon>
    </lineage>
</organism>
<keyword evidence="2" id="KW-1185">Reference proteome</keyword>
<reference evidence="1 2" key="1">
    <citation type="submission" date="2014-06" db="EMBL/GenBank/DDBJ databases">
        <authorList>
            <person name="Swart Estienne"/>
        </authorList>
    </citation>
    <scope>NUCLEOTIDE SEQUENCE [LARGE SCALE GENOMIC DNA]</scope>
    <source>
        <strain evidence="1 2">130c</strain>
    </source>
</reference>
<evidence type="ECO:0000313" key="1">
    <source>
        <dbReference type="EMBL" id="CDW87427.1"/>
    </source>
</evidence>
<evidence type="ECO:0000313" key="2">
    <source>
        <dbReference type="Proteomes" id="UP000039865"/>
    </source>
</evidence>
<sequence length="444" mass="52128">MNTRNNRGNVKSLAIEYRQNVNNLFHQDKQQYNPHLLKNIYKSINDQQVIEAKPIPIQQYVFQYNNSQGSNSQNQSPKLSPERKQQDLNIYRSCLIDKNKSDIGIHVKKQFLRNDFLGNDYNELLQKSVNSNDPYKETDVQSGGGSITNTLPNQFKTITLNETSNQSSQKSLIFNNPYVNQLADTNRYYQQEIISRYKQPNTRIHSLDQSKNLDIPNTLQQRNQQQIQEFLQNQDNGYVGQDHMLRSKFNNRKLSNYAAQNMLSSSVNERLSQNEDSIIQNLYKTPEIINKYQNRFDLLFKHQPSPERQMNEAGSDIIKILPQVSQSLDFGNLRNRQQDDFKTFIPLDISQDSSTIQQQQLQSQIQQSIFDNYKNRQSHIKLVSQQRRRKINVSEIQDRYLNKLVEKPRRIIPKFEKLPFLEKDFKYGGPVNLPTSQDYGQFHL</sequence>
<accession>A0A078B2I1</accession>
<proteinExistence type="predicted"/>
<dbReference type="InParanoid" id="A0A078B2I1"/>
<name>A0A078B2I1_STYLE</name>
<dbReference type="AlphaFoldDB" id="A0A078B2I1"/>
<protein>
    <submittedName>
        <fullName evidence="1">Uncharacterized protein</fullName>
    </submittedName>
</protein>
<gene>
    <name evidence="1" type="primary">Contig10991.g11743</name>
    <name evidence="1" type="ORF">STYLEM_16530</name>
</gene>
<dbReference type="Proteomes" id="UP000039865">
    <property type="component" value="Unassembled WGS sequence"/>
</dbReference>
<dbReference type="EMBL" id="CCKQ01015601">
    <property type="protein sequence ID" value="CDW87427.1"/>
    <property type="molecule type" value="Genomic_DNA"/>
</dbReference>